<dbReference type="InterPro" id="IPR051414">
    <property type="entry name" value="Adenylate-forming_Reductase"/>
</dbReference>
<proteinExistence type="predicted"/>
<dbReference type="SUPFAM" id="SSF51735">
    <property type="entry name" value="NAD(P)-binding Rossmann-fold domains"/>
    <property type="match status" value="1"/>
</dbReference>
<name>A0ABR0SHB3_9HYPO</name>
<reference evidence="5 6" key="1">
    <citation type="submission" date="2024-01" db="EMBL/GenBank/DDBJ databases">
        <title>Complete genome of Cladobotryum mycophilum ATHUM6906.</title>
        <authorList>
            <person name="Christinaki A.C."/>
            <person name="Myridakis A.I."/>
            <person name="Kouvelis V.N."/>
        </authorList>
    </citation>
    <scope>NUCLEOTIDE SEQUENCE [LARGE SCALE GENOMIC DNA]</scope>
    <source>
        <strain evidence="5 6">ATHUM6906</strain>
    </source>
</reference>
<evidence type="ECO:0000256" key="2">
    <source>
        <dbReference type="ARBA" id="ARBA00022553"/>
    </source>
</evidence>
<keyword evidence="6" id="KW-1185">Reference proteome</keyword>
<dbReference type="Pfam" id="PF07993">
    <property type="entry name" value="NAD_binding_4"/>
    <property type="match status" value="1"/>
</dbReference>
<dbReference type="InterPro" id="IPR020845">
    <property type="entry name" value="AMP-binding_CS"/>
</dbReference>
<dbReference type="SUPFAM" id="SSF56801">
    <property type="entry name" value="Acetyl-CoA synthetase-like"/>
    <property type="match status" value="1"/>
</dbReference>
<organism evidence="5 6">
    <name type="scientific">Cladobotryum mycophilum</name>
    <dbReference type="NCBI Taxonomy" id="491253"/>
    <lineage>
        <taxon>Eukaryota</taxon>
        <taxon>Fungi</taxon>
        <taxon>Dikarya</taxon>
        <taxon>Ascomycota</taxon>
        <taxon>Pezizomycotina</taxon>
        <taxon>Sordariomycetes</taxon>
        <taxon>Hypocreomycetidae</taxon>
        <taxon>Hypocreales</taxon>
        <taxon>Hypocreaceae</taxon>
        <taxon>Cladobotryum</taxon>
    </lineage>
</organism>
<dbReference type="InterPro" id="IPR000873">
    <property type="entry name" value="AMP-dep_synth/lig_dom"/>
</dbReference>
<evidence type="ECO:0000256" key="3">
    <source>
        <dbReference type="ARBA" id="ARBA00022857"/>
    </source>
</evidence>
<dbReference type="SUPFAM" id="SSF47336">
    <property type="entry name" value="ACP-like"/>
    <property type="match status" value="1"/>
</dbReference>
<evidence type="ECO:0000256" key="1">
    <source>
        <dbReference type="ARBA" id="ARBA00022450"/>
    </source>
</evidence>
<protein>
    <submittedName>
        <fullName evidence="5">Non-canonical non-ribosomal peptide synthetase ascB</fullName>
    </submittedName>
</protein>
<dbReference type="PROSITE" id="PS00455">
    <property type="entry name" value="AMP_BINDING"/>
    <property type="match status" value="1"/>
</dbReference>
<comment type="caution">
    <text evidence="5">The sequence shown here is derived from an EMBL/GenBank/DDBJ whole genome shotgun (WGS) entry which is preliminary data.</text>
</comment>
<dbReference type="EMBL" id="JAVFKD010000014">
    <property type="protein sequence ID" value="KAK5991526.1"/>
    <property type="molecule type" value="Genomic_DNA"/>
</dbReference>
<dbReference type="Pfam" id="PF23562">
    <property type="entry name" value="AMP-binding_C_3"/>
    <property type="match status" value="1"/>
</dbReference>
<dbReference type="Proteomes" id="UP001338125">
    <property type="component" value="Unassembled WGS sequence"/>
</dbReference>
<dbReference type="Gene3D" id="3.40.50.720">
    <property type="entry name" value="NAD(P)-binding Rossmann-like Domain"/>
    <property type="match status" value="1"/>
</dbReference>
<dbReference type="Pfam" id="PF00501">
    <property type="entry name" value="AMP-binding"/>
    <property type="match status" value="1"/>
</dbReference>
<dbReference type="Gene3D" id="1.10.1200.10">
    <property type="entry name" value="ACP-like"/>
    <property type="match status" value="1"/>
</dbReference>
<keyword evidence="2" id="KW-0597">Phosphoprotein</keyword>
<dbReference type="InterPro" id="IPR036291">
    <property type="entry name" value="NAD(P)-bd_dom_sf"/>
</dbReference>
<evidence type="ECO:0000313" key="5">
    <source>
        <dbReference type="EMBL" id="KAK5991526.1"/>
    </source>
</evidence>
<accession>A0ABR0SHB3</accession>
<evidence type="ECO:0000259" key="4">
    <source>
        <dbReference type="PROSITE" id="PS50075"/>
    </source>
</evidence>
<dbReference type="PANTHER" id="PTHR43439">
    <property type="entry name" value="PHENYLACETATE-COENZYME A LIGASE"/>
    <property type="match status" value="1"/>
</dbReference>
<keyword evidence="1" id="KW-0596">Phosphopantetheine</keyword>
<dbReference type="InterPro" id="IPR036736">
    <property type="entry name" value="ACP-like_sf"/>
</dbReference>
<evidence type="ECO:0000313" key="6">
    <source>
        <dbReference type="Proteomes" id="UP001338125"/>
    </source>
</evidence>
<dbReference type="InterPro" id="IPR009081">
    <property type="entry name" value="PP-bd_ACP"/>
</dbReference>
<sequence length="1043" mass="113576">MSSSEALRPFNRPPVNFASAERLEGHIHSLPELVDFNAVNNPDHLFCIQARSTAPFDHFTHAQFKIAVANCARWIQENVPLQPTTSPDALTKMAPVALFMESDFGLMIHEFALMSIGATSAASFIVSQRLSEPAKPALAALSAKGISTHVGLPYKSFHEPEVDVASKGTFDRPQELDSVILLLHSSGTTGLPKPITISHRQLLFAVNCHKFDTEEEAQALNVSSLPLFHGFGLVAPGLSMSAGKPAVYPATDGIPNALSIIELVKATKAKSMMTVPFLLDDICNLPNDEGIKALAHMDFVGTGGAALGAGVGDRLKQGGVKLLNFYGTTETGPLSLTFVPKDDYDWKYFRLRTDVNYKVDELEPRDTERRFRLTVFPFGGTEGIEIADQLIRNEQFPETDFAAVGRDDDVIVLATGEKANPLILETMLTEAPILKSGIAFGENQFNLGVIVEPAEPVSPEEEGAFKEKIWPLIVAAGQKMDAFSRIPSQDAVIIVPAGKVIPRTDKGSIARKEVYALFDAEIKEVYAKLLLGAEKDIEPLNLDDLENHLKDLIQKQWKLEIAPSDWSAEDNLFNLGLDSLQALQIRRVLISAAAKTEALKDVDATKLIPQEFIYVNPTVRQMADSLSKRSTSPADFGAGAAKEVEELIEKYSLQVSVVDEKKPSVSDNAVVLLTGSSGSLGSHLLVQLAQTSHIKRIVCLTRKGAASKPAEGTQYDRSVISSKGISLSEEEWSKVSALEVDPTSDKLGLQESDYNNLNEQVTHIVHAAWPMNYLTGLQSFDYQFKFLQSLLQLAVDGNGTIKRRFVFVSSIAAVAKVGLVSGGQLIPEAPANAAEAACGIGYADGKLVCEKVLERASVSHAGQLEVTYVRCGQITGARGTGVWNSIEQIPMLLRSAQTVGSLPKLRGTLSWIPVDDAAAVISEIAFSTNHSLPIAQHLENPVRQAWGDLVDSIGLQLGITNAPVPFDQWLEQVANAESDEDVPVKKLYAFFKYSFEAVACGQVILGTDVARTSSSTLRNMRAIDDATIQNYIRYWRDIDYLRK</sequence>
<feature type="domain" description="Carrier" evidence="4">
    <location>
        <begin position="543"/>
        <end position="630"/>
    </location>
</feature>
<dbReference type="InterPro" id="IPR042099">
    <property type="entry name" value="ANL_N_sf"/>
</dbReference>
<dbReference type="PROSITE" id="PS50075">
    <property type="entry name" value="CARRIER"/>
    <property type="match status" value="1"/>
</dbReference>
<dbReference type="InterPro" id="IPR013120">
    <property type="entry name" value="FAR_NAD-bd"/>
</dbReference>
<dbReference type="PANTHER" id="PTHR43439:SF2">
    <property type="entry name" value="ENZYME, PUTATIVE (JCVI)-RELATED"/>
    <property type="match status" value="1"/>
</dbReference>
<gene>
    <name evidence="5" type="ORF">PT974_09810</name>
</gene>
<dbReference type="Gene3D" id="3.40.50.12780">
    <property type="entry name" value="N-terminal domain of ligase-like"/>
    <property type="match status" value="1"/>
</dbReference>
<keyword evidence="3" id="KW-0521">NADP</keyword>